<dbReference type="STRING" id="1798661.A3D65_02735"/>
<proteinExistence type="predicted"/>
<dbReference type="EMBL" id="MHLL01000039">
    <property type="protein sequence ID" value="OGZ08245.1"/>
    <property type="molecule type" value="Genomic_DNA"/>
</dbReference>
<protein>
    <submittedName>
        <fullName evidence="1">Uncharacterized protein</fullName>
    </submittedName>
</protein>
<dbReference type="AlphaFoldDB" id="A0A1G2D3N9"/>
<dbReference type="Proteomes" id="UP000177996">
    <property type="component" value="Unassembled WGS sequence"/>
</dbReference>
<name>A0A1G2D3N9_9BACT</name>
<sequence>MFHLFKISHEVNMTEYLKSTPEEQLSEDEYLRELTRKSDLEWAERRKKLLESLQGILADTDVRDQLRAGNKEIGLWSFYNEDAEMREYLVLTKDGFMYEQVSEDFEESDRDDWGKLDPAGAADMILYEGATVEKLVKNFEAEKQRIFGNNPK</sequence>
<accession>A0A1G2D3N9</accession>
<evidence type="ECO:0000313" key="1">
    <source>
        <dbReference type="EMBL" id="OGZ08245.1"/>
    </source>
</evidence>
<organism evidence="1 2">
    <name type="scientific">Candidatus Lloydbacteria bacterium RIFCSPHIGHO2_02_FULL_50_13</name>
    <dbReference type="NCBI Taxonomy" id="1798661"/>
    <lineage>
        <taxon>Bacteria</taxon>
        <taxon>Candidatus Lloydiibacteriota</taxon>
    </lineage>
</organism>
<gene>
    <name evidence="1" type="ORF">A3D65_02735</name>
</gene>
<reference evidence="1 2" key="1">
    <citation type="journal article" date="2016" name="Nat. Commun.">
        <title>Thousands of microbial genomes shed light on interconnected biogeochemical processes in an aquifer system.</title>
        <authorList>
            <person name="Anantharaman K."/>
            <person name="Brown C.T."/>
            <person name="Hug L.A."/>
            <person name="Sharon I."/>
            <person name="Castelle C.J."/>
            <person name="Probst A.J."/>
            <person name="Thomas B.C."/>
            <person name="Singh A."/>
            <person name="Wilkins M.J."/>
            <person name="Karaoz U."/>
            <person name="Brodie E.L."/>
            <person name="Williams K.H."/>
            <person name="Hubbard S.S."/>
            <person name="Banfield J.F."/>
        </authorList>
    </citation>
    <scope>NUCLEOTIDE SEQUENCE [LARGE SCALE GENOMIC DNA]</scope>
</reference>
<comment type="caution">
    <text evidence="1">The sequence shown here is derived from an EMBL/GenBank/DDBJ whole genome shotgun (WGS) entry which is preliminary data.</text>
</comment>
<evidence type="ECO:0000313" key="2">
    <source>
        <dbReference type="Proteomes" id="UP000177996"/>
    </source>
</evidence>